<feature type="coiled-coil region" evidence="5">
    <location>
        <begin position="488"/>
        <end position="536"/>
    </location>
</feature>
<evidence type="ECO:0000256" key="3">
    <source>
        <dbReference type="ARBA" id="ARBA00023212"/>
    </source>
</evidence>
<protein>
    <submittedName>
        <fullName evidence="9">Cytospin-A</fullName>
    </submittedName>
</protein>
<feature type="region of interest" description="Disordered" evidence="6">
    <location>
        <begin position="1099"/>
        <end position="1130"/>
    </location>
</feature>
<evidence type="ECO:0000256" key="6">
    <source>
        <dbReference type="SAM" id="MobiDB-lite"/>
    </source>
</evidence>
<keyword evidence="3" id="KW-0206">Cytoskeleton</keyword>
<feature type="coiled-coil region" evidence="5">
    <location>
        <begin position="127"/>
        <end position="161"/>
    </location>
</feature>
<feature type="compositionally biased region" description="Polar residues" evidence="6">
    <location>
        <begin position="368"/>
        <end position="387"/>
    </location>
</feature>
<feature type="coiled-coil region" evidence="5">
    <location>
        <begin position="571"/>
        <end position="815"/>
    </location>
</feature>
<dbReference type="PANTHER" id="PTHR20544:SF0">
    <property type="entry name" value="NUCLEOPROTEIN TPR_MLP1 DOMAIN-CONTAINING PROTEIN"/>
    <property type="match status" value="1"/>
</dbReference>
<feature type="region of interest" description="Disordered" evidence="6">
    <location>
        <begin position="404"/>
        <end position="423"/>
    </location>
</feature>
<feature type="region of interest" description="Disordered" evidence="6">
    <location>
        <begin position="292"/>
        <end position="334"/>
    </location>
</feature>
<evidence type="ECO:0000256" key="4">
    <source>
        <dbReference type="ARBA" id="ARBA00038123"/>
    </source>
</evidence>
<reference evidence="7 8" key="2">
    <citation type="submission" date="2018-11" db="EMBL/GenBank/DDBJ databases">
        <authorList>
            <consortium name="Pathogen Informatics"/>
        </authorList>
    </citation>
    <scope>NUCLEOTIDE SEQUENCE [LARGE SCALE GENOMIC DNA]</scope>
</reference>
<dbReference type="WBParaSite" id="HDID_0000232001-mRNA-1">
    <property type="protein sequence ID" value="HDID_0000232001-mRNA-1"/>
    <property type="gene ID" value="HDID_0000232001"/>
</dbReference>
<evidence type="ECO:0000313" key="7">
    <source>
        <dbReference type="EMBL" id="VDL19782.1"/>
    </source>
</evidence>
<accession>A0A158QD26</accession>
<dbReference type="Proteomes" id="UP000274504">
    <property type="component" value="Unassembled WGS sequence"/>
</dbReference>
<feature type="region of interest" description="Disordered" evidence="6">
    <location>
        <begin position="368"/>
        <end position="393"/>
    </location>
</feature>
<feature type="coiled-coil region" evidence="5">
    <location>
        <begin position="58"/>
        <end position="92"/>
    </location>
</feature>
<sequence>MVVESDHFRTIRNKLSVLGYTEPFGEDSLSLVEKLLHDLILTTNGLRESKRISSCTSYSEFEDLFKALKNENLDLKNECLNLQRRVSEVTAELEAKGSLCQSQSDKIPVTNPLSALGERCKDLQPSIMLLQAEKELMNKKAEAFKKQIEYQEEEIKRLRGLLENREYNIDDINFQDTQRRGLLSIIERLQSKVDSLQTRNSELEQRLLLQMEAVSNGSPAGTSSSNILLARERAAQCDIRAGDSSMNKFELSELLDNFEKTNRHFIKRTDELLNSQKQLVLEVDRLNGLLPPTKRTTMTVKRNPSRPVTKRTPSISTTSSIRNNSAANSTAKKSENECALPIKEYIEVMRVQIECLNRSLRRLVESDSGATAVTTPYPSSSSNNGSKNALPRLDSNQNAYTQTSCQESPIVINEEEGGGDSTSGTLRALLKDLELERDHYKHQSEELQFELRRISRSTSRLRQTFVSSRHSILVCWLYFLCCLIAFANVDVDNDLETVKRERNELQSTLNKFERNVLEIQEEVRLLKSERDQLLLQIERAPKLNDRVKSPINLADHGQSSTEEILSLRKTLEKSVGELERAKITIHELEKHLEQMKLDLDRAISEKNEAEKAKGQLQTALSQTQNQNSALANELMMQKNMYNESVRGKQLSNSALSEAQRDLQVLNSRIKELETELRISKDEIVRLQSVANELSAENDNIRASLDDRTEDAVVLKRELTKSNKLLEEKMQCLQSVEKCLRQVTEMAADKDRDIHLLTERIQELETSSKVVSQCRNISEQKYAKAQSDMTVLAAEVESLKSRLQSASTEKNDLHSRLSEAMHSLTQSEQAMDMKLKEHKDLLVQYGSLSRDFDEVARKNRELEQNLTDIEGVLKSKEADLRDQIDRAQKAEIDALNVRRERSALEEKCTQLYAAAEKAEIRAALLEGEFEEVRRQLMTTRDIADALQTQLDHSDEHSISAFAANNDLSAKLTECELKLKDALIEVGVSHQRKLITKLEILLASARENQSRLQDLLDNKTKECENLRKSSQNVNLSNGLEFIPDGSRFRNLLSTHHTNTMAPISPVAVIPTAHSTPRDQTGAAETNKIFYNPVEPSITSVFSSTSDTCNSHSRNSEQVSSPTVKVTQTYEPG</sequence>
<evidence type="ECO:0000313" key="9">
    <source>
        <dbReference type="WBParaSite" id="HDID_0000232001-mRNA-1"/>
    </source>
</evidence>
<evidence type="ECO:0000256" key="1">
    <source>
        <dbReference type="ARBA" id="ARBA00004114"/>
    </source>
</evidence>
<feature type="coiled-coil region" evidence="5">
    <location>
        <begin position="963"/>
        <end position="1027"/>
    </location>
</feature>
<proteinExistence type="inferred from homology"/>
<dbReference type="EMBL" id="UYSG01000553">
    <property type="protein sequence ID" value="VDL19782.1"/>
    <property type="molecule type" value="Genomic_DNA"/>
</dbReference>
<keyword evidence="5" id="KW-0175">Coiled coil</keyword>
<organism evidence="9">
    <name type="scientific">Hymenolepis diminuta</name>
    <name type="common">Rat tapeworm</name>
    <dbReference type="NCBI Taxonomy" id="6216"/>
    <lineage>
        <taxon>Eukaryota</taxon>
        <taxon>Metazoa</taxon>
        <taxon>Spiralia</taxon>
        <taxon>Lophotrochozoa</taxon>
        <taxon>Platyhelminthes</taxon>
        <taxon>Cestoda</taxon>
        <taxon>Eucestoda</taxon>
        <taxon>Cyclophyllidea</taxon>
        <taxon>Hymenolepididae</taxon>
        <taxon>Hymenolepis</taxon>
    </lineage>
</organism>
<name>A0A158QD26_HYMDI</name>
<feature type="compositionally biased region" description="Low complexity" evidence="6">
    <location>
        <begin position="314"/>
        <end position="331"/>
    </location>
</feature>
<dbReference type="GO" id="GO:0005814">
    <property type="term" value="C:centriole"/>
    <property type="evidence" value="ECO:0007669"/>
    <property type="project" value="UniProtKB-SubCell"/>
</dbReference>
<dbReference type="AlphaFoldDB" id="A0A158QD26"/>
<comment type="similarity">
    <text evidence="4">Belongs to the CEP135/TSGA10 family.</text>
</comment>
<keyword evidence="2" id="KW-0963">Cytoplasm</keyword>
<dbReference type="OrthoDB" id="10254663at2759"/>
<evidence type="ECO:0000256" key="5">
    <source>
        <dbReference type="SAM" id="Coils"/>
    </source>
</evidence>
<dbReference type="InterPro" id="IPR051877">
    <property type="entry name" value="Centriole_BasalBody_StrucProt"/>
</dbReference>
<evidence type="ECO:0000313" key="8">
    <source>
        <dbReference type="Proteomes" id="UP000274504"/>
    </source>
</evidence>
<dbReference type="PANTHER" id="PTHR20544">
    <property type="entry name" value="CENTROSOMAL PROTEIN CEP135"/>
    <property type="match status" value="1"/>
</dbReference>
<reference evidence="9" key="1">
    <citation type="submission" date="2016-04" db="UniProtKB">
        <authorList>
            <consortium name="WormBaseParasite"/>
        </authorList>
    </citation>
    <scope>IDENTIFICATION</scope>
</reference>
<gene>
    <name evidence="7" type="ORF">HDID_LOCUS2321</name>
</gene>
<comment type="subcellular location">
    <subcellularLocation>
        <location evidence="1">Cytoplasm</location>
        <location evidence="1">Cytoskeleton</location>
        <location evidence="1">Microtubule organizing center</location>
        <location evidence="1">Centrosome</location>
        <location evidence="1">Centriole</location>
    </subcellularLocation>
</comment>
<evidence type="ECO:0000256" key="2">
    <source>
        <dbReference type="ARBA" id="ARBA00022490"/>
    </source>
</evidence>
<dbReference type="STRING" id="6216.A0A158QD26"/>
<feature type="coiled-coil region" evidence="5">
    <location>
        <begin position="844"/>
        <end position="934"/>
    </location>
</feature>